<feature type="coiled-coil region" evidence="2">
    <location>
        <begin position="71"/>
        <end position="98"/>
    </location>
</feature>
<reference evidence="3" key="2">
    <citation type="submission" date="2020-05" db="UniProtKB">
        <authorList>
            <consortium name="EnsemblMetazoa"/>
        </authorList>
    </citation>
    <scope>IDENTIFICATION</scope>
    <source>
        <strain evidence="3">CM1001059</strain>
    </source>
</reference>
<dbReference type="InterPro" id="IPR038586">
    <property type="entry name" value="Tctex-1-like_sf"/>
</dbReference>
<keyword evidence="4" id="KW-1185">Reference proteome</keyword>
<keyword evidence="2" id="KW-0175">Coiled coil</keyword>
<sequence length="265" mass="30205">MKSAKRKSSVLILSRLMGPPMTSSRIDRGLYDRTSMYVVPRFQNTFRMESKNPFRREVMQSMMGHFLHTYLDEYKYVAKRAKRLAENLSEELRNQFKLCQFERYRYVALVTVGDKKMQNFRCVARALWDPEKDDCISCTYEAPPFFVVASVWTVYYDASNGTGLPSFRFSPRIVGASQANSSHETRCGMSSIELQESYRIEIPSLDSNEPWDDSGPHWSKFIAIFFFGTSSSAPRAASSAVTVLGGFVRASLSPLPEGWGVLVKE</sequence>
<evidence type="ECO:0000313" key="4">
    <source>
        <dbReference type="Proteomes" id="UP000075902"/>
    </source>
</evidence>
<dbReference type="AlphaFoldDB" id="A0A182UH93"/>
<dbReference type="CDD" id="cd21451">
    <property type="entry name" value="DLC-like_TCTEX1D"/>
    <property type="match status" value="1"/>
</dbReference>
<evidence type="ECO:0000256" key="2">
    <source>
        <dbReference type="SAM" id="Coils"/>
    </source>
</evidence>
<dbReference type="PANTHER" id="PTHR21255">
    <property type="entry name" value="T-COMPLEX-ASSOCIATED-TESTIS-EXPRESSED 1/ DYNEIN LIGHT CHAIN"/>
    <property type="match status" value="1"/>
</dbReference>
<dbReference type="EnsemblMetazoa" id="AMEC020376-RA">
    <property type="protein sequence ID" value="AMEC020376-PA"/>
    <property type="gene ID" value="AMEC020376"/>
</dbReference>
<dbReference type="GO" id="GO:0045505">
    <property type="term" value="F:dynein intermediate chain binding"/>
    <property type="evidence" value="ECO:0007669"/>
    <property type="project" value="TreeGrafter"/>
</dbReference>
<dbReference type="Proteomes" id="UP000075902">
    <property type="component" value="Unassembled WGS sequence"/>
</dbReference>
<dbReference type="PANTHER" id="PTHR21255:SF69">
    <property type="entry name" value="AT23443P"/>
    <property type="match status" value="1"/>
</dbReference>
<evidence type="ECO:0000313" key="3">
    <source>
        <dbReference type="EnsemblMetazoa" id="AMEC020376-PA"/>
    </source>
</evidence>
<dbReference type="VEuPathDB" id="VectorBase:AMEC020376"/>
<dbReference type="STRING" id="34690.A0A182UH93"/>
<evidence type="ECO:0000256" key="1">
    <source>
        <dbReference type="ARBA" id="ARBA00005361"/>
    </source>
</evidence>
<dbReference type="InterPro" id="IPR005334">
    <property type="entry name" value="Tctex-1-like"/>
</dbReference>
<dbReference type="Gene3D" id="3.30.1140.40">
    <property type="entry name" value="Tctex-1"/>
    <property type="match status" value="1"/>
</dbReference>
<dbReference type="Pfam" id="PF03645">
    <property type="entry name" value="Tctex-1"/>
    <property type="match status" value="1"/>
</dbReference>
<comment type="similarity">
    <text evidence="1">Belongs to the dynein light chain Tctex-type family.</text>
</comment>
<dbReference type="GO" id="GO:0005737">
    <property type="term" value="C:cytoplasm"/>
    <property type="evidence" value="ECO:0007669"/>
    <property type="project" value="TreeGrafter"/>
</dbReference>
<proteinExistence type="inferred from homology"/>
<name>A0A182UH93_9DIPT</name>
<protein>
    <submittedName>
        <fullName evidence="3">Uncharacterized protein</fullName>
    </submittedName>
</protein>
<organism evidence="3 4">
    <name type="scientific">Anopheles melas</name>
    <dbReference type="NCBI Taxonomy" id="34690"/>
    <lineage>
        <taxon>Eukaryota</taxon>
        <taxon>Metazoa</taxon>
        <taxon>Ecdysozoa</taxon>
        <taxon>Arthropoda</taxon>
        <taxon>Hexapoda</taxon>
        <taxon>Insecta</taxon>
        <taxon>Pterygota</taxon>
        <taxon>Neoptera</taxon>
        <taxon>Endopterygota</taxon>
        <taxon>Diptera</taxon>
        <taxon>Nematocera</taxon>
        <taxon>Culicoidea</taxon>
        <taxon>Culicidae</taxon>
        <taxon>Anophelinae</taxon>
        <taxon>Anopheles</taxon>
    </lineage>
</organism>
<dbReference type="GO" id="GO:0007018">
    <property type="term" value="P:microtubule-based movement"/>
    <property type="evidence" value="ECO:0007669"/>
    <property type="project" value="TreeGrafter"/>
</dbReference>
<dbReference type="GO" id="GO:0005868">
    <property type="term" value="C:cytoplasmic dynein complex"/>
    <property type="evidence" value="ECO:0007669"/>
    <property type="project" value="TreeGrafter"/>
</dbReference>
<accession>A0A182UH93</accession>
<reference evidence="4" key="1">
    <citation type="submission" date="2014-01" db="EMBL/GenBank/DDBJ databases">
        <title>The Genome Sequence of Anopheles melas CM1001059_A (V2).</title>
        <authorList>
            <consortium name="The Broad Institute Genomics Platform"/>
            <person name="Neafsey D.E."/>
            <person name="Besansky N."/>
            <person name="Howell P."/>
            <person name="Walton C."/>
            <person name="Young S.K."/>
            <person name="Zeng Q."/>
            <person name="Gargeya S."/>
            <person name="Fitzgerald M."/>
            <person name="Haas B."/>
            <person name="Abouelleil A."/>
            <person name="Allen A.W."/>
            <person name="Alvarado L."/>
            <person name="Arachchi H.M."/>
            <person name="Berlin A.M."/>
            <person name="Chapman S.B."/>
            <person name="Gainer-Dewar J."/>
            <person name="Goldberg J."/>
            <person name="Griggs A."/>
            <person name="Gujja S."/>
            <person name="Hansen M."/>
            <person name="Howarth C."/>
            <person name="Imamovic A."/>
            <person name="Ireland A."/>
            <person name="Larimer J."/>
            <person name="McCowan C."/>
            <person name="Murphy C."/>
            <person name="Pearson M."/>
            <person name="Poon T.W."/>
            <person name="Priest M."/>
            <person name="Roberts A."/>
            <person name="Saif S."/>
            <person name="Shea T."/>
            <person name="Sisk P."/>
            <person name="Sykes S."/>
            <person name="Wortman J."/>
            <person name="Nusbaum C."/>
            <person name="Birren B."/>
        </authorList>
    </citation>
    <scope>NUCLEOTIDE SEQUENCE [LARGE SCALE GENOMIC DNA]</scope>
    <source>
        <strain evidence="4">CM1001059</strain>
    </source>
</reference>